<evidence type="ECO:0000256" key="14">
    <source>
        <dbReference type="SAM" id="MobiDB-lite"/>
    </source>
</evidence>
<feature type="transmembrane region" description="Helical" evidence="15">
    <location>
        <begin position="207"/>
        <end position="227"/>
    </location>
</feature>
<keyword evidence="11" id="KW-1208">Phospholipid metabolism</keyword>
<evidence type="ECO:0000256" key="13">
    <source>
        <dbReference type="SAM" id="Coils"/>
    </source>
</evidence>
<dbReference type="CDD" id="cd14686">
    <property type="entry name" value="bZIP"/>
    <property type="match status" value="1"/>
</dbReference>
<organism evidence="16 17">
    <name type="scientific">Pseudomicrostroma glucosiphilum</name>
    <dbReference type="NCBI Taxonomy" id="1684307"/>
    <lineage>
        <taxon>Eukaryota</taxon>
        <taxon>Fungi</taxon>
        <taxon>Dikarya</taxon>
        <taxon>Basidiomycota</taxon>
        <taxon>Ustilaginomycotina</taxon>
        <taxon>Exobasidiomycetes</taxon>
        <taxon>Microstromatales</taxon>
        <taxon>Microstromatales incertae sedis</taxon>
        <taxon>Pseudomicrostroma</taxon>
    </lineage>
</organism>
<evidence type="ECO:0000256" key="8">
    <source>
        <dbReference type="ARBA" id="ARBA00023098"/>
    </source>
</evidence>
<keyword evidence="12" id="KW-0012">Acyltransferase</keyword>
<reference evidence="16 17" key="1">
    <citation type="journal article" date="2018" name="Mol. Biol. Evol.">
        <title>Broad Genomic Sampling Reveals a Smut Pathogenic Ancestry of the Fungal Clade Ustilaginomycotina.</title>
        <authorList>
            <person name="Kijpornyongpan T."/>
            <person name="Mondo S.J."/>
            <person name="Barry K."/>
            <person name="Sandor L."/>
            <person name="Lee J."/>
            <person name="Lipzen A."/>
            <person name="Pangilinan J."/>
            <person name="LaButti K."/>
            <person name="Hainaut M."/>
            <person name="Henrissat B."/>
            <person name="Grigoriev I.V."/>
            <person name="Spatafora J.W."/>
            <person name="Aime M.C."/>
        </authorList>
    </citation>
    <scope>NUCLEOTIDE SEQUENCE [LARGE SCALE GENOMIC DNA]</scope>
    <source>
        <strain evidence="16 17">MCA 4718</strain>
    </source>
</reference>
<dbReference type="AlphaFoldDB" id="A0A316UFZ3"/>
<comment type="subcellular location">
    <subcellularLocation>
        <location evidence="1">Membrane</location>
        <topology evidence="1">Multi-pass membrane protein</topology>
    </subcellularLocation>
</comment>
<feature type="compositionally biased region" description="Polar residues" evidence="14">
    <location>
        <begin position="17"/>
        <end position="27"/>
    </location>
</feature>
<dbReference type="OrthoDB" id="406287at2759"/>
<feature type="region of interest" description="Disordered" evidence="14">
    <location>
        <begin position="423"/>
        <end position="476"/>
    </location>
</feature>
<keyword evidence="4" id="KW-0444">Lipid biosynthesis</keyword>
<dbReference type="Pfam" id="PF10998">
    <property type="entry name" value="DUF2838"/>
    <property type="match status" value="1"/>
</dbReference>
<evidence type="ECO:0000256" key="15">
    <source>
        <dbReference type="SAM" id="Phobius"/>
    </source>
</evidence>
<feature type="transmembrane region" description="Helical" evidence="15">
    <location>
        <begin position="180"/>
        <end position="201"/>
    </location>
</feature>
<evidence type="ECO:0000313" key="16">
    <source>
        <dbReference type="EMBL" id="PWN23858.1"/>
    </source>
</evidence>
<dbReference type="GO" id="GO:0016746">
    <property type="term" value="F:acyltransferase activity"/>
    <property type="evidence" value="ECO:0007669"/>
    <property type="project" value="UniProtKB-KW"/>
</dbReference>
<dbReference type="GO" id="GO:0016020">
    <property type="term" value="C:membrane"/>
    <property type="evidence" value="ECO:0007669"/>
    <property type="project" value="UniProtKB-SubCell"/>
</dbReference>
<evidence type="ECO:0000256" key="6">
    <source>
        <dbReference type="ARBA" id="ARBA00022692"/>
    </source>
</evidence>
<evidence type="ECO:0000256" key="3">
    <source>
        <dbReference type="ARBA" id="ARBA00019082"/>
    </source>
</evidence>
<feature type="coiled-coil region" evidence="13">
    <location>
        <begin position="89"/>
        <end position="120"/>
    </location>
</feature>
<dbReference type="GeneID" id="37013100"/>
<feature type="compositionally biased region" description="Basic and acidic residues" evidence="14">
    <location>
        <begin position="452"/>
        <end position="462"/>
    </location>
</feature>
<dbReference type="PANTHER" id="PTHR31201:SF1">
    <property type="entry name" value="GLYCEROPHOSPHOCHOLINE ACYLTRANSFERASE 1"/>
    <property type="match status" value="1"/>
</dbReference>
<comment type="similarity">
    <text evidence="2">Belongs to the GPC1 family.</text>
</comment>
<accession>A0A316UFZ3</accession>
<feature type="transmembrane region" description="Helical" evidence="15">
    <location>
        <begin position="279"/>
        <end position="300"/>
    </location>
</feature>
<keyword evidence="5" id="KW-0808">Transferase</keyword>
<keyword evidence="10" id="KW-0594">Phospholipid biosynthesis</keyword>
<dbReference type="GO" id="GO:0006656">
    <property type="term" value="P:phosphatidylcholine biosynthetic process"/>
    <property type="evidence" value="ECO:0007669"/>
    <property type="project" value="TreeGrafter"/>
</dbReference>
<gene>
    <name evidence="16" type="ORF">BCV69DRAFT_279767</name>
</gene>
<feature type="coiled-coil region" evidence="13">
    <location>
        <begin position="394"/>
        <end position="421"/>
    </location>
</feature>
<evidence type="ECO:0000256" key="11">
    <source>
        <dbReference type="ARBA" id="ARBA00023264"/>
    </source>
</evidence>
<name>A0A316UFZ3_9BASI</name>
<dbReference type="InterPro" id="IPR021261">
    <property type="entry name" value="GPCAT"/>
</dbReference>
<keyword evidence="7 15" id="KW-1133">Transmembrane helix</keyword>
<evidence type="ECO:0000256" key="1">
    <source>
        <dbReference type="ARBA" id="ARBA00004141"/>
    </source>
</evidence>
<evidence type="ECO:0000256" key="4">
    <source>
        <dbReference type="ARBA" id="ARBA00022516"/>
    </source>
</evidence>
<protein>
    <recommendedName>
        <fullName evidence="3">Glycerophosphocholine acyltransferase 1</fullName>
    </recommendedName>
</protein>
<evidence type="ECO:0000256" key="9">
    <source>
        <dbReference type="ARBA" id="ARBA00023136"/>
    </source>
</evidence>
<feature type="region of interest" description="Disordered" evidence="14">
    <location>
        <begin position="1"/>
        <end position="27"/>
    </location>
</feature>
<dbReference type="RefSeq" id="XP_025351018.1">
    <property type="nucleotide sequence ID" value="XM_025491366.1"/>
</dbReference>
<sequence>MSPESSSSGSYRPTPPTLSRANSYGSAYSSAEVLDGPDLLLSAPSGMPLADLLETYVNPRLDWAERRVRPYVNDVKVRARLRREDLVKRARSKQEIKSMEKELKRLRSKVSERVDRLQTRWTDAKTVRLRDKVSFLIGVMNLVASSLIFAFRPEWVPFVYTLQCSLFLPLRIYSYTRLKWHYFLFDFCYAANVAVLTYLWIVPDSPFLFTVVYCAAHGPLAWSVVTWRNSLVFHSIEKVTSTFIHLYPPFVFTTIRHFMPRDYAEARYPAMKNLTKLNGWTAFLFNLVFYAVWQWVYYIFIGIGKGKKIASGERINSYSTLSKGKGAVANLLGKVPAPLREPAFMALQLTYSIVCTLPAPLLFYRSARASAVFLIFILTMSVWNGASYYVEVWGRRFEKELQALQRELDAAREVSSALDAQHGSGVASGVTTNGASTPAVPLTAASAPVSRRGSEEAEREEVPEGQDLTAELKKDV</sequence>
<evidence type="ECO:0000313" key="17">
    <source>
        <dbReference type="Proteomes" id="UP000245942"/>
    </source>
</evidence>
<keyword evidence="9 15" id="KW-0472">Membrane</keyword>
<feature type="compositionally biased region" description="Low complexity" evidence="14">
    <location>
        <begin position="1"/>
        <end position="12"/>
    </location>
</feature>
<dbReference type="EMBL" id="KZ819321">
    <property type="protein sequence ID" value="PWN23858.1"/>
    <property type="molecule type" value="Genomic_DNA"/>
</dbReference>
<keyword evidence="17" id="KW-1185">Reference proteome</keyword>
<dbReference type="PANTHER" id="PTHR31201">
    <property type="entry name" value="OS01G0585100 PROTEIN"/>
    <property type="match status" value="1"/>
</dbReference>
<feature type="transmembrane region" description="Helical" evidence="15">
    <location>
        <begin position="343"/>
        <end position="363"/>
    </location>
</feature>
<evidence type="ECO:0000256" key="5">
    <source>
        <dbReference type="ARBA" id="ARBA00022679"/>
    </source>
</evidence>
<evidence type="ECO:0000256" key="12">
    <source>
        <dbReference type="ARBA" id="ARBA00023315"/>
    </source>
</evidence>
<evidence type="ECO:0000256" key="7">
    <source>
        <dbReference type="ARBA" id="ARBA00022989"/>
    </source>
</evidence>
<keyword evidence="8" id="KW-0443">Lipid metabolism</keyword>
<keyword evidence="6 15" id="KW-0812">Transmembrane</keyword>
<dbReference type="Proteomes" id="UP000245942">
    <property type="component" value="Unassembled WGS sequence"/>
</dbReference>
<evidence type="ECO:0000256" key="2">
    <source>
        <dbReference type="ARBA" id="ARBA00006675"/>
    </source>
</evidence>
<keyword evidence="13" id="KW-0175">Coiled coil</keyword>
<evidence type="ECO:0000256" key="10">
    <source>
        <dbReference type="ARBA" id="ARBA00023209"/>
    </source>
</evidence>
<proteinExistence type="inferred from homology"/>
<feature type="transmembrane region" description="Helical" evidence="15">
    <location>
        <begin position="369"/>
        <end position="390"/>
    </location>
</feature>
<feature type="transmembrane region" description="Helical" evidence="15">
    <location>
        <begin position="133"/>
        <end position="151"/>
    </location>
</feature>
<feature type="transmembrane region" description="Helical" evidence="15">
    <location>
        <begin position="157"/>
        <end position="173"/>
    </location>
</feature>